<dbReference type="EMBL" id="JACCKA010000086">
    <property type="protein sequence ID" value="NZA27843.1"/>
    <property type="molecule type" value="Genomic_DNA"/>
</dbReference>
<dbReference type="Pfam" id="PF13645">
    <property type="entry name" value="YkuD_2"/>
    <property type="match status" value="1"/>
</dbReference>
<gene>
    <name evidence="2" type="ORF">H0E84_15805</name>
</gene>
<dbReference type="InterPro" id="IPR032676">
    <property type="entry name" value="YkuD_2"/>
</dbReference>
<feature type="chain" id="PRO_5032761275" evidence="1">
    <location>
        <begin position="20"/>
        <end position="239"/>
    </location>
</feature>
<protein>
    <submittedName>
        <fullName evidence="2">Murein L,D-transpeptidase catalytic domain family protein</fullName>
    </submittedName>
</protein>
<evidence type="ECO:0000313" key="2">
    <source>
        <dbReference type="EMBL" id="NZA27843.1"/>
    </source>
</evidence>
<feature type="signal peptide" evidence="1">
    <location>
        <begin position="1"/>
        <end position="19"/>
    </location>
</feature>
<organism evidence="2 3">
    <name type="scientific">Luteimonas salinisoli</name>
    <dbReference type="NCBI Taxonomy" id="2752307"/>
    <lineage>
        <taxon>Bacteria</taxon>
        <taxon>Pseudomonadati</taxon>
        <taxon>Pseudomonadota</taxon>
        <taxon>Gammaproteobacteria</taxon>
        <taxon>Lysobacterales</taxon>
        <taxon>Lysobacteraceae</taxon>
        <taxon>Luteimonas</taxon>
    </lineage>
</organism>
<keyword evidence="3" id="KW-1185">Reference proteome</keyword>
<comment type="caution">
    <text evidence="2">The sequence shown here is derived from an EMBL/GenBank/DDBJ whole genome shotgun (WGS) entry which is preliminary data.</text>
</comment>
<dbReference type="AlphaFoldDB" id="A0A853JET1"/>
<proteinExistence type="predicted"/>
<keyword evidence="1" id="KW-0732">Signal</keyword>
<accession>A0A853JET1</accession>
<evidence type="ECO:0000313" key="3">
    <source>
        <dbReference type="Proteomes" id="UP000578091"/>
    </source>
</evidence>
<sequence length="239" mass="25417">MYRPLLLLLALAAAPGAAAAPDNAPRRGLQGSGTALLGVLRAAAPDADPHVLELALRARSCAVRSGAATADARLALIDYSRPSTEPRLWVFDLAQPRLLYVEHVAHGRNSGDNLPSAFSNREGSYQSSIGLFTTSETYHGGNGYSLRMDGLEPGVNDAARARAIVMHGAPYVNPEQARKQGRLGRSLGCPALRPVAARQVIDTLKGGHLLFAYYPDQAWLQRSRFLACEAGPAAEPRAG</sequence>
<dbReference type="PANTHER" id="PTHR38477">
    <property type="entry name" value="HYPOTHETICAL EXPORTED PROTEIN"/>
    <property type="match status" value="1"/>
</dbReference>
<dbReference type="RefSeq" id="WP_180679604.1">
    <property type="nucleotide sequence ID" value="NZ_JACCKA010000086.1"/>
</dbReference>
<name>A0A853JET1_9GAMM</name>
<evidence type="ECO:0000256" key="1">
    <source>
        <dbReference type="SAM" id="SignalP"/>
    </source>
</evidence>
<reference evidence="2 3" key="1">
    <citation type="submission" date="2020-07" db="EMBL/GenBank/DDBJ databases">
        <title>Luteimonas sp. SJ-92.</title>
        <authorList>
            <person name="Huang X.-X."/>
            <person name="Xu L."/>
            <person name="Sun J.-Q."/>
        </authorList>
    </citation>
    <scope>NUCLEOTIDE SEQUENCE [LARGE SCALE GENOMIC DNA]</scope>
    <source>
        <strain evidence="2 3">SJ-92</strain>
    </source>
</reference>
<dbReference type="PANTHER" id="PTHR38477:SF1">
    <property type="entry name" value="MUREIN L,D-TRANSPEPTIDASE CATALYTIC DOMAIN FAMILY PROTEIN"/>
    <property type="match status" value="1"/>
</dbReference>
<dbReference type="Proteomes" id="UP000578091">
    <property type="component" value="Unassembled WGS sequence"/>
</dbReference>